<keyword evidence="6" id="KW-0808">Transferase</keyword>
<evidence type="ECO:0000313" key="6">
    <source>
        <dbReference type="EMBL" id="AFZ26417.1"/>
    </source>
</evidence>
<feature type="transmembrane region" description="Helical" evidence="5">
    <location>
        <begin position="151"/>
        <end position="170"/>
    </location>
</feature>
<dbReference type="GO" id="GO:0016765">
    <property type="term" value="F:transferase activity, transferring alkyl or aryl (other than methyl) groups"/>
    <property type="evidence" value="ECO:0007669"/>
    <property type="project" value="InterPro"/>
</dbReference>
<evidence type="ECO:0000256" key="1">
    <source>
        <dbReference type="ARBA" id="ARBA00004141"/>
    </source>
</evidence>
<evidence type="ECO:0000256" key="2">
    <source>
        <dbReference type="ARBA" id="ARBA00022692"/>
    </source>
</evidence>
<dbReference type="OrthoDB" id="9803632at2"/>
<evidence type="ECO:0000256" key="5">
    <source>
        <dbReference type="SAM" id="Phobius"/>
    </source>
</evidence>
<keyword evidence="7" id="KW-1185">Reference proteome</keyword>
<feature type="transmembrane region" description="Helical" evidence="5">
    <location>
        <begin position="302"/>
        <end position="321"/>
    </location>
</feature>
<feature type="transmembrane region" description="Helical" evidence="5">
    <location>
        <begin position="128"/>
        <end position="144"/>
    </location>
</feature>
<keyword evidence="4 5" id="KW-0472">Membrane</keyword>
<dbReference type="NCBIfam" id="NF008978">
    <property type="entry name" value="PRK12324.1-4"/>
    <property type="match status" value="1"/>
</dbReference>
<dbReference type="EMBL" id="CP003642">
    <property type="protein sequence ID" value="AFZ26417.1"/>
    <property type="molecule type" value="Genomic_DNA"/>
</dbReference>
<evidence type="ECO:0000256" key="4">
    <source>
        <dbReference type="ARBA" id="ARBA00023136"/>
    </source>
</evidence>
<comment type="subcellular location">
    <subcellularLocation>
        <location evidence="1">Membrane</location>
        <topology evidence="1">Multi-pass membrane protein</topology>
    </subcellularLocation>
</comment>
<evidence type="ECO:0000313" key="7">
    <source>
        <dbReference type="Proteomes" id="UP000010475"/>
    </source>
</evidence>
<dbReference type="Gene3D" id="1.10.357.140">
    <property type="entry name" value="UbiA prenyltransferase"/>
    <property type="match status" value="1"/>
</dbReference>
<feature type="transmembrane region" description="Helical" evidence="5">
    <location>
        <begin position="245"/>
        <end position="266"/>
    </location>
</feature>
<dbReference type="STRING" id="56107.Cylst_4324"/>
<dbReference type="KEGG" id="csg:Cylst_4324"/>
<protein>
    <submittedName>
        <fullName evidence="6">4-hydroxybenzoate polyprenyltransferase-like prenyltransferase</fullName>
    </submittedName>
</protein>
<sequence length="328" mass="36200">MKYQPSSIEEPNNPQSKKAKSKQLAYVMALRPRQWTKNLVVFAAPLFAFSINLQSFLGSLLAFILFCGASSGFYLINDIADVESDRQHPVKCQRPIAAGLVSVPVALGMALVLLTSVLTLGWLRSPQLGATVTAYALLQIAYNLRLKRMVILDIGAIATGFVLRAFAGAASTNIVLSTWFLLCTAMLALFLGIEKRKAELRLVQINGSKPRAVLRKYSLSLLSRMENVVTTGTVLTYTLWSAGPYLHGASTSWMLLTLPFVLYGIFRYQLLSDPQEIANDSNNHIEEGGRSERPEEVLLKDLPILVTVIGWILTCIAILYLKSQGFIM</sequence>
<proteinExistence type="predicted"/>
<feature type="transmembrane region" description="Helical" evidence="5">
    <location>
        <begin position="97"/>
        <end position="122"/>
    </location>
</feature>
<feature type="transmembrane region" description="Helical" evidence="5">
    <location>
        <begin position="57"/>
        <end position="76"/>
    </location>
</feature>
<accession>K9X407</accession>
<dbReference type="Pfam" id="PF01040">
    <property type="entry name" value="UbiA"/>
    <property type="match status" value="1"/>
</dbReference>
<gene>
    <name evidence="6" type="ORF">Cylst_4324</name>
</gene>
<dbReference type="Proteomes" id="UP000010475">
    <property type="component" value="Chromosome"/>
</dbReference>
<dbReference type="AlphaFoldDB" id="K9X407"/>
<dbReference type="InterPro" id="IPR000537">
    <property type="entry name" value="UbiA_prenyltransferase"/>
</dbReference>
<keyword evidence="3 5" id="KW-1133">Transmembrane helix</keyword>
<evidence type="ECO:0000256" key="3">
    <source>
        <dbReference type="ARBA" id="ARBA00022989"/>
    </source>
</evidence>
<organism evidence="6 7">
    <name type="scientific">Cylindrospermum stagnale PCC 7417</name>
    <dbReference type="NCBI Taxonomy" id="56107"/>
    <lineage>
        <taxon>Bacteria</taxon>
        <taxon>Bacillati</taxon>
        <taxon>Cyanobacteriota</taxon>
        <taxon>Cyanophyceae</taxon>
        <taxon>Nostocales</taxon>
        <taxon>Nostocaceae</taxon>
        <taxon>Cylindrospermum</taxon>
    </lineage>
</organism>
<keyword evidence="2 5" id="KW-0812">Transmembrane</keyword>
<dbReference type="HOGENOM" id="CLU_029423_0_1_3"/>
<dbReference type="RefSeq" id="WP_015209659.1">
    <property type="nucleotide sequence ID" value="NC_019757.1"/>
</dbReference>
<feature type="transmembrane region" description="Helical" evidence="5">
    <location>
        <begin position="176"/>
        <end position="193"/>
    </location>
</feature>
<dbReference type="InterPro" id="IPR044878">
    <property type="entry name" value="UbiA_sf"/>
</dbReference>
<dbReference type="PATRIC" id="fig|56107.3.peg.4743"/>
<dbReference type="CDD" id="cd13963">
    <property type="entry name" value="PT_UbiA_2"/>
    <property type="match status" value="1"/>
</dbReference>
<dbReference type="GO" id="GO:0016020">
    <property type="term" value="C:membrane"/>
    <property type="evidence" value="ECO:0007669"/>
    <property type="project" value="UniProtKB-SubCell"/>
</dbReference>
<dbReference type="eggNOG" id="COG0382">
    <property type="taxonomic scope" value="Bacteria"/>
</dbReference>
<name>K9X407_9NOST</name>
<reference evidence="6 7" key="1">
    <citation type="submission" date="2012-06" db="EMBL/GenBank/DDBJ databases">
        <title>Finished chromosome of genome of Cylindrospermum stagnale PCC 7417.</title>
        <authorList>
            <consortium name="US DOE Joint Genome Institute"/>
            <person name="Gugger M."/>
            <person name="Coursin T."/>
            <person name="Rippka R."/>
            <person name="Tandeau De Marsac N."/>
            <person name="Huntemann M."/>
            <person name="Wei C.-L."/>
            <person name="Han J."/>
            <person name="Detter J.C."/>
            <person name="Han C."/>
            <person name="Tapia R."/>
            <person name="Chen A."/>
            <person name="Kyrpides N."/>
            <person name="Mavromatis K."/>
            <person name="Markowitz V."/>
            <person name="Szeto E."/>
            <person name="Ivanova N."/>
            <person name="Pagani I."/>
            <person name="Pati A."/>
            <person name="Goodwin L."/>
            <person name="Nordberg H.P."/>
            <person name="Cantor M.N."/>
            <person name="Hua S.X."/>
            <person name="Woyke T."/>
            <person name="Kerfeld C.A."/>
        </authorList>
    </citation>
    <scope>NUCLEOTIDE SEQUENCE [LARGE SCALE GENOMIC DNA]</scope>
    <source>
        <strain evidence="6 7">PCC 7417</strain>
    </source>
</reference>